<evidence type="ECO:0000313" key="3">
    <source>
        <dbReference type="Proteomes" id="UP001652623"/>
    </source>
</evidence>
<dbReference type="Pfam" id="PF01190">
    <property type="entry name" value="Pollen_Ole_e_1"/>
    <property type="match status" value="1"/>
</dbReference>
<dbReference type="Proteomes" id="UP001652623">
    <property type="component" value="Chromosome 12"/>
</dbReference>
<gene>
    <name evidence="4" type="primary">LOC107417630</name>
</gene>
<feature type="compositionally biased region" description="Pro residues" evidence="1">
    <location>
        <begin position="271"/>
        <end position="281"/>
    </location>
</feature>
<keyword evidence="2" id="KW-0732">Signal</keyword>
<sequence length="308" mass="33729">MFPPMDPIVFLFLLLLTSFFTFPVATSARSAKGNAKITVVGAVYCDTCSANAFSRHSYFLPGADVQIQCKFKANTPETTEQMNFAVNRTTDKHGVYKLDIPSVDGVNCIKGLALVSMCHATLIRSSSSACNFPALRTASDEISVKSEQDNLCIYSLNAMSFRPTKKNTTLCGNQKEELAKTFDSSKCFFPFFPPYKFPWPPLSSFPFPPLPPLSSLPFPLPPFTPIPSQSPPSLPFPFPPLPPLPPTPSLFAPPPPPAFSLTDPRTWFPPLLSPPPPPPPAFSLRDPKTWIPHLPPSPPKGIQNKNSP</sequence>
<feature type="signal peptide" evidence="2">
    <location>
        <begin position="1"/>
        <end position="27"/>
    </location>
</feature>
<feature type="region of interest" description="Disordered" evidence="1">
    <location>
        <begin position="269"/>
        <end position="308"/>
    </location>
</feature>
<dbReference type="FunCoup" id="A0A6P3ZMP4">
    <property type="interactions" value="545"/>
</dbReference>
<dbReference type="RefSeq" id="XP_015881734.1">
    <property type="nucleotide sequence ID" value="XM_016026248.4"/>
</dbReference>
<protein>
    <submittedName>
        <fullName evidence="4">Uncharacterized protein LOC107417630</fullName>
    </submittedName>
</protein>
<name>A0A6P3ZMP4_ZIZJJ</name>
<dbReference type="InParanoid" id="A0A6P3ZMP4"/>
<dbReference type="GeneID" id="107417630"/>
<dbReference type="PANTHER" id="PTHR46995:SF6">
    <property type="entry name" value="POLLEN OLE E 1 ALLERGEN AND EXTENSIN FAMILY PROTEIN"/>
    <property type="match status" value="1"/>
</dbReference>
<feature type="chain" id="PRO_5028474792" evidence="2">
    <location>
        <begin position="28"/>
        <end position="308"/>
    </location>
</feature>
<organism evidence="3 4">
    <name type="scientific">Ziziphus jujuba</name>
    <name type="common">Chinese jujube</name>
    <name type="synonym">Ziziphus sativa</name>
    <dbReference type="NCBI Taxonomy" id="326968"/>
    <lineage>
        <taxon>Eukaryota</taxon>
        <taxon>Viridiplantae</taxon>
        <taxon>Streptophyta</taxon>
        <taxon>Embryophyta</taxon>
        <taxon>Tracheophyta</taxon>
        <taxon>Spermatophyta</taxon>
        <taxon>Magnoliopsida</taxon>
        <taxon>eudicotyledons</taxon>
        <taxon>Gunneridae</taxon>
        <taxon>Pentapetalae</taxon>
        <taxon>rosids</taxon>
        <taxon>fabids</taxon>
        <taxon>Rosales</taxon>
        <taxon>Rhamnaceae</taxon>
        <taxon>Paliureae</taxon>
        <taxon>Ziziphus</taxon>
    </lineage>
</organism>
<dbReference type="PANTHER" id="PTHR46995">
    <property type="entry name" value="OS09G0508200 PROTEIN"/>
    <property type="match status" value="1"/>
</dbReference>
<dbReference type="AlphaFoldDB" id="A0A6P3ZMP4"/>
<proteinExistence type="predicted"/>
<evidence type="ECO:0000313" key="4">
    <source>
        <dbReference type="RefSeq" id="XP_015881734.1"/>
    </source>
</evidence>
<accession>A0A6P3ZMP4</accession>
<dbReference type="KEGG" id="zju:107417630"/>
<reference evidence="4" key="1">
    <citation type="submission" date="2025-08" db="UniProtKB">
        <authorList>
            <consortium name="RefSeq"/>
        </authorList>
    </citation>
    <scope>IDENTIFICATION</scope>
    <source>
        <tissue evidence="4">Seedling</tissue>
    </source>
</reference>
<keyword evidence="3" id="KW-1185">Reference proteome</keyword>
<evidence type="ECO:0000256" key="2">
    <source>
        <dbReference type="SAM" id="SignalP"/>
    </source>
</evidence>
<evidence type="ECO:0000256" key="1">
    <source>
        <dbReference type="SAM" id="MobiDB-lite"/>
    </source>
</evidence>